<sequence>MVSEIVVTHRDRLCRFALTSLNLCSHYILRYSWFSSTNQVPTNMNYHKISLQSTPSLSVEYKEEDQLCTEESGKRKIKTINTRSKKKRKVETTVNRTLSIKTYPNHSQKKILKRWLGLMRYAYNTVVRWNKNRRFCNSSKNFEWIKPYTLNEKLKLYTDIKEGKDLNEKDKKLQRSYVWGERKFLRTVAWLELRLKGLHDKVPANIIDESIDDALIARKNIIQKNLKETKKSSLSFKSKRNLRQAMTICAQNFSKKRLESFLYYLSS</sequence>
<dbReference type="InterPro" id="IPR021027">
    <property type="entry name" value="Transposase_put_HTH"/>
</dbReference>
<feature type="domain" description="Transposase putative helix-turn-helix" evidence="1">
    <location>
        <begin position="99"/>
        <end position="133"/>
    </location>
</feature>
<keyword evidence="3" id="KW-1185">Reference proteome</keyword>
<dbReference type="AlphaFoldDB" id="A0A397UGX7"/>
<evidence type="ECO:0000313" key="2">
    <source>
        <dbReference type="EMBL" id="RIB06406.1"/>
    </source>
</evidence>
<name>A0A397UGX7_9GLOM</name>
<evidence type="ECO:0000259" key="1">
    <source>
        <dbReference type="Pfam" id="PF12323"/>
    </source>
</evidence>
<dbReference type="EMBL" id="QKWP01001822">
    <property type="protein sequence ID" value="RIB06406.1"/>
    <property type="molecule type" value="Genomic_DNA"/>
</dbReference>
<evidence type="ECO:0000313" key="3">
    <source>
        <dbReference type="Proteomes" id="UP000266673"/>
    </source>
</evidence>
<dbReference type="Pfam" id="PF12323">
    <property type="entry name" value="HTH_OrfB_IS605"/>
    <property type="match status" value="1"/>
</dbReference>
<organism evidence="2 3">
    <name type="scientific">Gigaspora rosea</name>
    <dbReference type="NCBI Taxonomy" id="44941"/>
    <lineage>
        <taxon>Eukaryota</taxon>
        <taxon>Fungi</taxon>
        <taxon>Fungi incertae sedis</taxon>
        <taxon>Mucoromycota</taxon>
        <taxon>Glomeromycotina</taxon>
        <taxon>Glomeromycetes</taxon>
        <taxon>Diversisporales</taxon>
        <taxon>Gigasporaceae</taxon>
        <taxon>Gigaspora</taxon>
    </lineage>
</organism>
<gene>
    <name evidence="2" type="ORF">C2G38_2116163</name>
</gene>
<dbReference type="Proteomes" id="UP000266673">
    <property type="component" value="Unassembled WGS sequence"/>
</dbReference>
<protein>
    <recommendedName>
        <fullName evidence="1">Transposase putative helix-turn-helix domain-containing protein</fullName>
    </recommendedName>
</protein>
<dbReference type="OrthoDB" id="2447291at2759"/>
<reference evidence="2 3" key="1">
    <citation type="submission" date="2018-06" db="EMBL/GenBank/DDBJ databases">
        <title>Comparative genomics reveals the genomic features of Rhizophagus irregularis, R. cerebriforme, R. diaphanum and Gigaspora rosea, and their symbiotic lifestyle signature.</title>
        <authorList>
            <person name="Morin E."/>
            <person name="San Clemente H."/>
            <person name="Chen E.C.H."/>
            <person name="De La Providencia I."/>
            <person name="Hainaut M."/>
            <person name="Kuo A."/>
            <person name="Kohler A."/>
            <person name="Murat C."/>
            <person name="Tang N."/>
            <person name="Roy S."/>
            <person name="Loubradou J."/>
            <person name="Henrissat B."/>
            <person name="Grigoriev I.V."/>
            <person name="Corradi N."/>
            <person name="Roux C."/>
            <person name="Martin F.M."/>
        </authorList>
    </citation>
    <scope>NUCLEOTIDE SEQUENCE [LARGE SCALE GENOMIC DNA]</scope>
    <source>
        <strain evidence="2 3">DAOM 194757</strain>
    </source>
</reference>
<proteinExistence type="predicted"/>
<accession>A0A397UGX7</accession>
<comment type="caution">
    <text evidence="2">The sequence shown here is derived from an EMBL/GenBank/DDBJ whole genome shotgun (WGS) entry which is preliminary data.</text>
</comment>